<accession>A0A2T0VBF7</accession>
<feature type="transmembrane region" description="Helical" evidence="8">
    <location>
        <begin position="223"/>
        <end position="249"/>
    </location>
</feature>
<keyword evidence="7 8" id="KW-0472">Membrane</keyword>
<evidence type="ECO:0000256" key="8">
    <source>
        <dbReference type="SAM" id="Phobius"/>
    </source>
</evidence>
<keyword evidence="3" id="KW-1003">Cell membrane</keyword>
<gene>
    <name evidence="10" type="ORF">B0I08_106143</name>
</gene>
<dbReference type="PANTHER" id="PTHR30012">
    <property type="entry name" value="GENERAL SECRETION PATHWAY PROTEIN"/>
    <property type="match status" value="1"/>
</dbReference>
<evidence type="ECO:0000259" key="9">
    <source>
        <dbReference type="Pfam" id="PF00482"/>
    </source>
</evidence>
<comment type="similarity">
    <text evidence="2">Belongs to the GSP F family.</text>
</comment>
<dbReference type="PRINTS" id="PR00812">
    <property type="entry name" value="BCTERIALGSPF"/>
</dbReference>
<dbReference type="OrthoDB" id="9805682at2"/>
<proteinExistence type="inferred from homology"/>
<feature type="domain" description="Type II secretion system protein GspF" evidence="9">
    <location>
        <begin position="284"/>
        <end position="406"/>
    </location>
</feature>
<feature type="domain" description="Type II secretion system protein GspF" evidence="9">
    <location>
        <begin position="82"/>
        <end position="204"/>
    </location>
</feature>
<name>A0A2T0VBF7_9MICO</name>
<keyword evidence="11" id="KW-1185">Reference proteome</keyword>
<dbReference type="EMBL" id="PVTL01000006">
    <property type="protein sequence ID" value="PRY67536.1"/>
    <property type="molecule type" value="Genomic_DNA"/>
</dbReference>
<comment type="subcellular location">
    <subcellularLocation>
        <location evidence="1">Cell inner membrane</location>
        <topology evidence="1">Multi-pass membrane protein</topology>
    </subcellularLocation>
</comment>
<sequence length="415" mass="44644">MSAVGAVDPLQSWAYKGTDSSGKAVRGRIEARTEATVTARLRAQGISPSAITVASAATGLNRDISIPGLEKRISLADLAVMSRQLATMISSGITLLRTLSILAEQTENPKLAGVLRTVRGDVEGGMSLSDALAKHPRDFPPLMLNLVRTGETSGFLERALDAVANNYESEVKLRGTIRSALTYPVVVFVMAILAVIGMLLFIVPVFEQMFADFDSELPLPTLVLVALSDVMAWVAPVLLVLAIVGGIWWRRHRHEERVRQVLDPLLLKLPVFGPLLQKVAIARFSRNFATMIGAGVPILKALGIVGATSGNWVVERALFTVQESVRHGRSIAAPLAEEPVFPAMVTQMIAVGEDAGALEPMLDKISAFYDQEVEATTSQLTALIEPIMIASVGVVIGGMIVALYLPIFSIFDQIR</sequence>
<evidence type="ECO:0000256" key="7">
    <source>
        <dbReference type="ARBA" id="ARBA00023136"/>
    </source>
</evidence>
<evidence type="ECO:0000256" key="4">
    <source>
        <dbReference type="ARBA" id="ARBA00022519"/>
    </source>
</evidence>
<keyword evidence="5 8" id="KW-0812">Transmembrane</keyword>
<dbReference type="PANTHER" id="PTHR30012:SF0">
    <property type="entry name" value="TYPE II SECRETION SYSTEM PROTEIN F-RELATED"/>
    <property type="match status" value="1"/>
</dbReference>
<dbReference type="InterPro" id="IPR003004">
    <property type="entry name" value="GspF/PilC"/>
</dbReference>
<comment type="caution">
    <text evidence="10">The sequence shown here is derived from an EMBL/GenBank/DDBJ whole genome shotgun (WGS) entry which is preliminary data.</text>
</comment>
<keyword evidence="6 8" id="KW-1133">Transmembrane helix</keyword>
<evidence type="ECO:0000313" key="10">
    <source>
        <dbReference type="EMBL" id="PRY67536.1"/>
    </source>
</evidence>
<dbReference type="AlphaFoldDB" id="A0A2T0VBF7"/>
<dbReference type="InterPro" id="IPR042094">
    <property type="entry name" value="T2SS_GspF_sf"/>
</dbReference>
<evidence type="ECO:0000256" key="1">
    <source>
        <dbReference type="ARBA" id="ARBA00004429"/>
    </source>
</evidence>
<dbReference type="InterPro" id="IPR018076">
    <property type="entry name" value="T2SS_GspF_dom"/>
</dbReference>
<feature type="transmembrane region" description="Helical" evidence="8">
    <location>
        <begin position="181"/>
        <end position="203"/>
    </location>
</feature>
<dbReference type="GO" id="GO:0005886">
    <property type="term" value="C:plasma membrane"/>
    <property type="evidence" value="ECO:0007669"/>
    <property type="project" value="UniProtKB-SubCell"/>
</dbReference>
<reference evidence="10 11" key="1">
    <citation type="submission" date="2018-03" db="EMBL/GenBank/DDBJ databases">
        <title>Genomic Encyclopedia of Type Strains, Phase III (KMG-III): the genomes of soil and plant-associated and newly described type strains.</title>
        <authorList>
            <person name="Whitman W."/>
        </authorList>
    </citation>
    <scope>NUCLEOTIDE SEQUENCE [LARGE SCALE GENOMIC DNA]</scope>
    <source>
        <strain evidence="10 11">CGMCC 1.12484</strain>
    </source>
</reference>
<dbReference type="Pfam" id="PF00482">
    <property type="entry name" value="T2SSF"/>
    <property type="match status" value="2"/>
</dbReference>
<evidence type="ECO:0000256" key="5">
    <source>
        <dbReference type="ARBA" id="ARBA00022692"/>
    </source>
</evidence>
<protein>
    <submittedName>
        <fullName evidence="10">Type IV pilus assembly protein PilC</fullName>
    </submittedName>
</protein>
<organism evidence="10 11">
    <name type="scientific">Glaciihabitans tibetensis</name>
    <dbReference type="NCBI Taxonomy" id="1266600"/>
    <lineage>
        <taxon>Bacteria</taxon>
        <taxon>Bacillati</taxon>
        <taxon>Actinomycetota</taxon>
        <taxon>Actinomycetes</taxon>
        <taxon>Micrococcales</taxon>
        <taxon>Microbacteriaceae</taxon>
        <taxon>Glaciihabitans</taxon>
    </lineage>
</organism>
<evidence type="ECO:0000313" key="11">
    <source>
        <dbReference type="Proteomes" id="UP000237983"/>
    </source>
</evidence>
<evidence type="ECO:0000256" key="6">
    <source>
        <dbReference type="ARBA" id="ARBA00022989"/>
    </source>
</evidence>
<feature type="transmembrane region" description="Helical" evidence="8">
    <location>
        <begin position="288"/>
        <end position="308"/>
    </location>
</feature>
<dbReference type="FunFam" id="1.20.81.30:FF:000001">
    <property type="entry name" value="Type II secretion system protein F"/>
    <property type="match status" value="2"/>
</dbReference>
<evidence type="ECO:0000256" key="2">
    <source>
        <dbReference type="ARBA" id="ARBA00005745"/>
    </source>
</evidence>
<dbReference type="RefSeq" id="WP_106213196.1">
    <property type="nucleotide sequence ID" value="NZ_PVTL01000006.1"/>
</dbReference>
<evidence type="ECO:0000256" key="3">
    <source>
        <dbReference type="ARBA" id="ARBA00022475"/>
    </source>
</evidence>
<feature type="transmembrane region" description="Helical" evidence="8">
    <location>
        <begin position="387"/>
        <end position="411"/>
    </location>
</feature>
<dbReference type="Gene3D" id="1.20.81.30">
    <property type="entry name" value="Type II secretion system (T2SS), domain F"/>
    <property type="match status" value="2"/>
</dbReference>
<dbReference type="Proteomes" id="UP000237983">
    <property type="component" value="Unassembled WGS sequence"/>
</dbReference>
<keyword evidence="4" id="KW-0997">Cell inner membrane</keyword>